<dbReference type="GO" id="GO:0003677">
    <property type="term" value="F:DNA binding"/>
    <property type="evidence" value="ECO:0007669"/>
    <property type="project" value="UniProtKB-KW"/>
</dbReference>
<reference evidence="12 13" key="1">
    <citation type="journal article" date="2022" name="G3 (Bethesda)">
        <title>Whole-genome sequence and methylome profiling of the almond [Prunus dulcis (Mill.) D.A. Webb] cultivar 'Nonpareil'.</title>
        <authorList>
            <person name="D'Amico-Willman K.M."/>
            <person name="Ouma W.Z."/>
            <person name="Meulia T."/>
            <person name="Sideli G.M."/>
            <person name="Gradziel T.M."/>
            <person name="Fresnedo-Ramirez J."/>
        </authorList>
    </citation>
    <scope>NUCLEOTIDE SEQUENCE [LARGE SCALE GENOMIC DNA]</scope>
    <source>
        <strain evidence="12">Clone GOH B32 T37-40</strain>
    </source>
</reference>
<organism evidence="12 13">
    <name type="scientific">Prunus dulcis</name>
    <name type="common">Almond</name>
    <name type="synonym">Amygdalus dulcis</name>
    <dbReference type="NCBI Taxonomy" id="3755"/>
    <lineage>
        <taxon>Eukaryota</taxon>
        <taxon>Viridiplantae</taxon>
        <taxon>Streptophyta</taxon>
        <taxon>Embryophyta</taxon>
        <taxon>Tracheophyta</taxon>
        <taxon>Spermatophyta</taxon>
        <taxon>Magnoliopsida</taxon>
        <taxon>eudicotyledons</taxon>
        <taxon>Gunneridae</taxon>
        <taxon>Pentapetalae</taxon>
        <taxon>rosids</taxon>
        <taxon>fabids</taxon>
        <taxon>Rosales</taxon>
        <taxon>Rosaceae</taxon>
        <taxon>Amygdaloideae</taxon>
        <taxon>Amygdaleae</taxon>
        <taxon>Prunus</taxon>
    </lineage>
</organism>
<feature type="compositionally biased region" description="Polar residues" evidence="10">
    <location>
        <begin position="47"/>
        <end position="60"/>
    </location>
</feature>
<dbReference type="Pfam" id="PF05699">
    <property type="entry name" value="Dimer_Tnp_hAT"/>
    <property type="match status" value="1"/>
</dbReference>
<dbReference type="SMART" id="SM00614">
    <property type="entry name" value="ZnF_BED"/>
    <property type="match status" value="1"/>
</dbReference>
<evidence type="ECO:0000256" key="9">
    <source>
        <dbReference type="PROSITE-ProRule" id="PRU00027"/>
    </source>
</evidence>
<evidence type="ECO:0000256" key="1">
    <source>
        <dbReference type="ARBA" id="ARBA00004123"/>
    </source>
</evidence>
<feature type="region of interest" description="Disordered" evidence="10">
    <location>
        <begin position="1"/>
        <end position="75"/>
    </location>
</feature>
<keyword evidence="8" id="KW-0539">Nucleus</keyword>
<dbReference type="Proteomes" id="UP001054821">
    <property type="component" value="Chromosome 5"/>
</dbReference>
<feature type="domain" description="BED-type" evidence="11">
    <location>
        <begin position="74"/>
        <end position="132"/>
    </location>
</feature>
<dbReference type="SUPFAM" id="SSF57667">
    <property type="entry name" value="beta-beta-alpha zinc fingers"/>
    <property type="match status" value="1"/>
</dbReference>
<keyword evidence="5" id="KW-0805">Transcription regulation</keyword>
<dbReference type="InterPro" id="IPR052035">
    <property type="entry name" value="ZnF_BED_domain_contain"/>
</dbReference>
<comment type="caution">
    <text evidence="12">The sequence shown here is derived from an EMBL/GenBank/DDBJ whole genome shotgun (WGS) entry which is preliminary data.</text>
</comment>
<proteinExistence type="predicted"/>
<evidence type="ECO:0000313" key="13">
    <source>
        <dbReference type="Proteomes" id="UP001054821"/>
    </source>
</evidence>
<keyword evidence="6" id="KW-0238">DNA-binding</keyword>
<feature type="region of interest" description="Disordered" evidence="10">
    <location>
        <begin position="252"/>
        <end position="275"/>
    </location>
</feature>
<feature type="compositionally biased region" description="Low complexity" evidence="10">
    <location>
        <begin position="20"/>
        <end position="36"/>
    </location>
</feature>
<dbReference type="PANTHER" id="PTHR46481:SF11">
    <property type="entry name" value="ZINC FINGER BED DOMAIN-CONTAINING PROTEIN RICESLEEPER 2-LIKE"/>
    <property type="match status" value="1"/>
</dbReference>
<keyword evidence="13" id="KW-1185">Reference proteome</keyword>
<evidence type="ECO:0000256" key="4">
    <source>
        <dbReference type="ARBA" id="ARBA00022833"/>
    </source>
</evidence>
<keyword evidence="3 9" id="KW-0863">Zinc-finger</keyword>
<evidence type="ECO:0000259" key="11">
    <source>
        <dbReference type="PROSITE" id="PS50808"/>
    </source>
</evidence>
<dbReference type="InterPro" id="IPR036236">
    <property type="entry name" value="Znf_C2H2_sf"/>
</dbReference>
<dbReference type="AlphaFoldDB" id="A0AAD4YZI8"/>
<dbReference type="PANTHER" id="PTHR46481">
    <property type="entry name" value="ZINC FINGER BED DOMAIN-CONTAINING PROTEIN 4"/>
    <property type="match status" value="1"/>
</dbReference>
<gene>
    <name evidence="12" type="ORF">L3X38_026510</name>
</gene>
<evidence type="ECO:0000256" key="10">
    <source>
        <dbReference type="SAM" id="MobiDB-lite"/>
    </source>
</evidence>
<evidence type="ECO:0000256" key="2">
    <source>
        <dbReference type="ARBA" id="ARBA00022723"/>
    </source>
</evidence>
<evidence type="ECO:0000256" key="7">
    <source>
        <dbReference type="ARBA" id="ARBA00023163"/>
    </source>
</evidence>
<comment type="subcellular location">
    <subcellularLocation>
        <location evidence="1">Nucleus</location>
    </subcellularLocation>
</comment>
<keyword evidence="7" id="KW-0804">Transcription</keyword>
<dbReference type="InterPro" id="IPR008906">
    <property type="entry name" value="HATC_C_dom"/>
</dbReference>
<evidence type="ECO:0000313" key="12">
    <source>
        <dbReference type="EMBL" id="KAI5327114.1"/>
    </source>
</evidence>
<keyword evidence="2" id="KW-0479">Metal-binding</keyword>
<dbReference type="GO" id="GO:0005634">
    <property type="term" value="C:nucleus"/>
    <property type="evidence" value="ECO:0007669"/>
    <property type="project" value="UniProtKB-SubCell"/>
</dbReference>
<dbReference type="InterPro" id="IPR012337">
    <property type="entry name" value="RNaseH-like_sf"/>
</dbReference>
<dbReference type="GO" id="GO:0008270">
    <property type="term" value="F:zinc ion binding"/>
    <property type="evidence" value="ECO:0007669"/>
    <property type="project" value="UniProtKB-KW"/>
</dbReference>
<name>A0AAD4YZI8_PRUDU</name>
<evidence type="ECO:0000256" key="8">
    <source>
        <dbReference type="ARBA" id="ARBA00023242"/>
    </source>
</evidence>
<sequence length="275" mass="30766">MNELNPFGEVHGPTNSEVGSSSASVSTSASASASISTPLPNLPIPQTPTQNTPHAQTQLQPSGLPPLPHSGPRREKSEVWDHFEIYEEVVESVKEDGSKYATTKKRARCKYCTMSYAADSTRNGTSNLRKHIENILKWWKLNGVKYPGLALIAKDVLAIPVSTVASESCFSTGGRLEALAYPFFDELRDPNTRLPNGRFLLPLFNFKAHANKRFWYYTWAGESGITLKEAWHLAFQISHKIKERHHSLWEMSKKSPLKKSRNQASKVEIDDKSGQ</sequence>
<protein>
    <recommendedName>
        <fullName evidence="11">BED-type domain-containing protein</fullName>
    </recommendedName>
</protein>
<evidence type="ECO:0000256" key="5">
    <source>
        <dbReference type="ARBA" id="ARBA00023015"/>
    </source>
</evidence>
<dbReference type="EMBL" id="JAJFAZ020000005">
    <property type="protein sequence ID" value="KAI5327114.1"/>
    <property type="molecule type" value="Genomic_DNA"/>
</dbReference>
<dbReference type="GO" id="GO:0046983">
    <property type="term" value="F:protein dimerization activity"/>
    <property type="evidence" value="ECO:0007669"/>
    <property type="project" value="InterPro"/>
</dbReference>
<accession>A0AAD4YZI8</accession>
<evidence type="ECO:0000256" key="6">
    <source>
        <dbReference type="ARBA" id="ARBA00023125"/>
    </source>
</evidence>
<dbReference type="PROSITE" id="PS50808">
    <property type="entry name" value="ZF_BED"/>
    <property type="match status" value="1"/>
</dbReference>
<dbReference type="InterPro" id="IPR003656">
    <property type="entry name" value="Znf_BED"/>
</dbReference>
<evidence type="ECO:0000256" key="3">
    <source>
        <dbReference type="ARBA" id="ARBA00022771"/>
    </source>
</evidence>
<keyword evidence="4" id="KW-0862">Zinc</keyword>
<dbReference type="SUPFAM" id="SSF53098">
    <property type="entry name" value="Ribonuclease H-like"/>
    <property type="match status" value="1"/>
</dbReference>